<sequence length="287" mass="33043">MNVKTLLRQFRSELNQVIDKDLTATTDLITVENLSEYETYLDSVYTETAVGKTIIFTSANAWYIPTLVKNLVVSINQRETFRCKFGVICSDETAYNLCKENNIQYPFLVKIPGLKVDTLKTLKVADDYIRLCFVKTVLAYHALKLGYNILYIDPDMAMVRPSLEYIIDQMRQYGVVLAGIKEGNMNTNVMGIIANEKNSEMFKVDVNTFEANLLNRSIYGRFCSSDEEFIIMKDEYTPDLFHYLDIKTFPPGNYVDENNPIMMLHANSVCGLVNKVNFMKKYNGWYL</sequence>
<dbReference type="Pfam" id="PF03407">
    <property type="entry name" value="Nucleotid_trans"/>
    <property type="match status" value="1"/>
</dbReference>
<evidence type="ECO:0000313" key="2">
    <source>
        <dbReference type="EMBL" id="QHT09684.1"/>
    </source>
</evidence>
<dbReference type="EMBL" id="MN739514">
    <property type="protein sequence ID" value="QHT09684.1"/>
    <property type="molecule type" value="Genomic_DNA"/>
</dbReference>
<dbReference type="AlphaFoldDB" id="A0A6C0D0R0"/>
<accession>A0A6C0D0R0</accession>
<protein>
    <recommendedName>
        <fullName evidence="1">Nucleotide-diphospho-sugar transferase domain-containing protein</fullName>
    </recommendedName>
</protein>
<feature type="domain" description="Nucleotide-diphospho-sugar transferase" evidence="1">
    <location>
        <begin position="87"/>
        <end position="279"/>
    </location>
</feature>
<reference evidence="2" key="1">
    <citation type="journal article" date="2020" name="Nature">
        <title>Giant virus diversity and host interactions through global metagenomics.</title>
        <authorList>
            <person name="Schulz F."/>
            <person name="Roux S."/>
            <person name="Paez-Espino D."/>
            <person name="Jungbluth S."/>
            <person name="Walsh D.A."/>
            <person name="Denef V.J."/>
            <person name="McMahon K.D."/>
            <person name="Konstantinidis K.T."/>
            <person name="Eloe-Fadrosh E.A."/>
            <person name="Kyrpides N.C."/>
            <person name="Woyke T."/>
        </authorList>
    </citation>
    <scope>NUCLEOTIDE SEQUENCE</scope>
    <source>
        <strain evidence="2">GVMAG-M-3300023174-102</strain>
    </source>
</reference>
<organism evidence="2">
    <name type="scientific">viral metagenome</name>
    <dbReference type="NCBI Taxonomy" id="1070528"/>
    <lineage>
        <taxon>unclassified sequences</taxon>
        <taxon>metagenomes</taxon>
        <taxon>organismal metagenomes</taxon>
    </lineage>
</organism>
<evidence type="ECO:0000259" key="1">
    <source>
        <dbReference type="Pfam" id="PF03407"/>
    </source>
</evidence>
<name>A0A6C0D0R0_9ZZZZ</name>
<proteinExistence type="predicted"/>
<dbReference type="InterPro" id="IPR005069">
    <property type="entry name" value="Nucl-diP-sugar_transferase"/>
</dbReference>